<keyword evidence="4" id="KW-1133">Transmembrane helix</keyword>
<dbReference type="InterPro" id="IPR005331">
    <property type="entry name" value="Sulfotransferase"/>
</dbReference>
<evidence type="ECO:0000256" key="5">
    <source>
        <dbReference type="ARBA" id="ARBA00023034"/>
    </source>
</evidence>
<dbReference type="GO" id="GO:0016051">
    <property type="term" value="P:carbohydrate biosynthetic process"/>
    <property type="evidence" value="ECO:0007669"/>
    <property type="project" value="InterPro"/>
</dbReference>
<evidence type="ECO:0000256" key="3">
    <source>
        <dbReference type="ARBA" id="ARBA00022692"/>
    </source>
</evidence>
<dbReference type="SUPFAM" id="SSF52540">
    <property type="entry name" value="P-loop containing nucleoside triphosphate hydrolases"/>
    <property type="match status" value="1"/>
</dbReference>
<evidence type="ECO:0000256" key="1">
    <source>
        <dbReference type="ARBA" id="ARBA00004323"/>
    </source>
</evidence>
<dbReference type="GO" id="GO:0000139">
    <property type="term" value="C:Golgi membrane"/>
    <property type="evidence" value="ECO:0007669"/>
    <property type="project" value="UniProtKB-SubCell"/>
</dbReference>
<proteinExistence type="predicted"/>
<organism evidence="8">
    <name type="scientific">viral metagenome</name>
    <dbReference type="NCBI Taxonomy" id="1070528"/>
    <lineage>
        <taxon>unclassified sequences</taxon>
        <taxon>metagenomes</taxon>
        <taxon>organismal metagenomes</taxon>
    </lineage>
</organism>
<name>A0A6C0ID05_9ZZZZ</name>
<keyword evidence="3" id="KW-0812">Transmembrane</keyword>
<evidence type="ECO:0000256" key="4">
    <source>
        <dbReference type="ARBA" id="ARBA00022989"/>
    </source>
</evidence>
<dbReference type="InterPro" id="IPR018011">
    <property type="entry name" value="Carb_sulfotrans_8-10"/>
</dbReference>
<protein>
    <recommendedName>
        <fullName evidence="9">Sulfotransferase domain-containing protein</fullName>
    </recommendedName>
</protein>
<dbReference type="GO" id="GO:0008146">
    <property type="term" value="F:sulfotransferase activity"/>
    <property type="evidence" value="ECO:0007669"/>
    <property type="project" value="InterPro"/>
</dbReference>
<evidence type="ECO:0000256" key="6">
    <source>
        <dbReference type="ARBA" id="ARBA00023136"/>
    </source>
</evidence>
<evidence type="ECO:0000256" key="7">
    <source>
        <dbReference type="ARBA" id="ARBA00023180"/>
    </source>
</evidence>
<evidence type="ECO:0008006" key="9">
    <source>
        <dbReference type="Google" id="ProtNLM"/>
    </source>
</evidence>
<dbReference type="Gene3D" id="3.40.50.300">
    <property type="entry name" value="P-loop containing nucleotide triphosphate hydrolases"/>
    <property type="match status" value="1"/>
</dbReference>
<keyword evidence="7" id="KW-0325">Glycoprotein</keyword>
<evidence type="ECO:0000256" key="2">
    <source>
        <dbReference type="ARBA" id="ARBA00022679"/>
    </source>
</evidence>
<dbReference type="Pfam" id="PF03567">
    <property type="entry name" value="Sulfotransfer_2"/>
    <property type="match status" value="1"/>
</dbReference>
<dbReference type="PANTHER" id="PTHR12137:SF54">
    <property type="entry name" value="CARBOHYDRATE SULFOTRANSFERASE"/>
    <property type="match status" value="1"/>
</dbReference>
<accession>A0A6C0ID05</accession>
<keyword evidence="6" id="KW-0472">Membrane</keyword>
<sequence length="390" mass="47008">MVFINDELKAIYIHNPKCGGVYIRNILCEFYGFKSITENLHNNYSIFFDNDNDIHLDEDTDKHTIRKLGKIRYFLSHQDVNKEVFKNYFTFTFVRNPYERLYSAYSYLYRNLSGNNLLKIRNTSENKDFFTDFNIFVENYKNVNNISYFHSFITQYDQLVDFSNNININYIGKMENLNNEFINILFYIGVKEIKHVNYIFNNIKLNSTEDFSKINNIKDIYNQETFNFVNEFFKKDFEIFGYKKYNNFDKFKKKYIKLEKQPKNPYHYTLTNLYTEVNLIKLNMKIQENIYIEQKKINQHLFHIIETNIPIQNQNLVNFNNCKNDFNNLSNIKESFIQTNLIKIENVIENLFTMNKSFKKLKYICKICNIFVGFNILSITSHKYTCKSLP</sequence>
<dbReference type="InterPro" id="IPR027417">
    <property type="entry name" value="P-loop_NTPase"/>
</dbReference>
<comment type="subcellular location">
    <subcellularLocation>
        <location evidence="1">Golgi apparatus membrane</location>
        <topology evidence="1">Single-pass type II membrane protein</topology>
    </subcellularLocation>
</comment>
<keyword evidence="2" id="KW-0808">Transferase</keyword>
<dbReference type="EMBL" id="MN740161">
    <property type="protein sequence ID" value="QHT90958.1"/>
    <property type="molecule type" value="Genomic_DNA"/>
</dbReference>
<dbReference type="AlphaFoldDB" id="A0A6C0ID05"/>
<evidence type="ECO:0000313" key="8">
    <source>
        <dbReference type="EMBL" id="QHT90958.1"/>
    </source>
</evidence>
<keyword evidence="5" id="KW-0333">Golgi apparatus</keyword>
<reference evidence="8" key="1">
    <citation type="journal article" date="2020" name="Nature">
        <title>Giant virus diversity and host interactions through global metagenomics.</title>
        <authorList>
            <person name="Schulz F."/>
            <person name="Roux S."/>
            <person name="Paez-Espino D."/>
            <person name="Jungbluth S."/>
            <person name="Walsh D.A."/>
            <person name="Denef V.J."/>
            <person name="McMahon K.D."/>
            <person name="Konstantinidis K.T."/>
            <person name="Eloe-Fadrosh E.A."/>
            <person name="Kyrpides N.C."/>
            <person name="Woyke T."/>
        </authorList>
    </citation>
    <scope>NUCLEOTIDE SEQUENCE</scope>
    <source>
        <strain evidence="8">GVMAG-M-3300023184-72</strain>
    </source>
</reference>
<dbReference type="PANTHER" id="PTHR12137">
    <property type="entry name" value="CARBOHYDRATE SULFOTRANSFERASE"/>
    <property type="match status" value="1"/>
</dbReference>